<dbReference type="AlphaFoldDB" id="A0A016VJD6"/>
<keyword evidence="2" id="KW-1185">Reference proteome</keyword>
<name>A0A016VJD6_9BILA</name>
<comment type="caution">
    <text evidence="1">The sequence shown here is derived from an EMBL/GenBank/DDBJ whole genome shotgun (WGS) entry which is preliminary data.</text>
</comment>
<gene>
    <name evidence="1" type="primary">Acey_s0009.g539</name>
    <name evidence="1" type="ORF">Y032_0009g539</name>
</gene>
<accession>A0A016VJD6</accession>
<sequence>MYLSCFIALPFILNKGWPVDNYRWIPRSSEIKYLIFFTITEWSPTSDDFRRHPLLSNQSSSPQKIRKRHLDNETACFETTQNYSIRKKDSFPRSFGN</sequence>
<organism evidence="1 2">
    <name type="scientific">Ancylostoma ceylanicum</name>
    <dbReference type="NCBI Taxonomy" id="53326"/>
    <lineage>
        <taxon>Eukaryota</taxon>
        <taxon>Metazoa</taxon>
        <taxon>Ecdysozoa</taxon>
        <taxon>Nematoda</taxon>
        <taxon>Chromadorea</taxon>
        <taxon>Rhabditida</taxon>
        <taxon>Rhabditina</taxon>
        <taxon>Rhabditomorpha</taxon>
        <taxon>Strongyloidea</taxon>
        <taxon>Ancylostomatidae</taxon>
        <taxon>Ancylostomatinae</taxon>
        <taxon>Ancylostoma</taxon>
    </lineage>
</organism>
<evidence type="ECO:0000313" key="2">
    <source>
        <dbReference type="Proteomes" id="UP000024635"/>
    </source>
</evidence>
<dbReference type="Proteomes" id="UP000024635">
    <property type="component" value="Unassembled WGS sequence"/>
</dbReference>
<dbReference type="EMBL" id="JARK01001345">
    <property type="protein sequence ID" value="EYC27127.1"/>
    <property type="molecule type" value="Genomic_DNA"/>
</dbReference>
<evidence type="ECO:0000313" key="1">
    <source>
        <dbReference type="EMBL" id="EYC27127.1"/>
    </source>
</evidence>
<proteinExistence type="predicted"/>
<protein>
    <submittedName>
        <fullName evidence="1">Uncharacterized protein</fullName>
    </submittedName>
</protein>
<reference evidence="2" key="1">
    <citation type="journal article" date="2015" name="Nat. Genet.">
        <title>The genome and transcriptome of the zoonotic hookworm Ancylostoma ceylanicum identify infection-specific gene families.</title>
        <authorList>
            <person name="Schwarz E.M."/>
            <person name="Hu Y."/>
            <person name="Antoshechkin I."/>
            <person name="Miller M.M."/>
            <person name="Sternberg P.W."/>
            <person name="Aroian R.V."/>
        </authorList>
    </citation>
    <scope>NUCLEOTIDE SEQUENCE</scope>
    <source>
        <strain evidence="2">HY135</strain>
    </source>
</reference>